<dbReference type="Gene3D" id="3.40.50.150">
    <property type="entry name" value="Vaccinia Virus protein VP39"/>
    <property type="match status" value="1"/>
</dbReference>
<sequence length="523" mass="60627">MGHLMKKYTNDYLLSGDQSGNGNEHLLNFLKSMAGSLKEKDVVEIGYGNGSLVPLLLAEGINQYYGIDFNENAFKISNERVKDPRVNFKHLNVKEIDENKSFDIVVMDSIIEHIPVYEMEIIWGKLKKILRPGGFIILKTQIYENPNILDEDEKKPETMGIYCHKQTLGTLLRTCLQHQFILAKTEGEIFGLIRQNDVGKFDKEVKEIFLNQHQQILTKFHLERKETYLKSELRNLVPGAGRLLVGCVAENTPKYRNQALRLVQSIRWFGENTAGVNIFVCLVDDADPEYVNELERWGVFVRIVKRFSNLHPPSNKLRLFELEEVAYYDTVMLLDCDTLFVRDPYPFITGKEFQADIAAGPTINQNQFSRLFTHYKLKMPPQKYRTTMSGKPTIWYCNAGVLIFPKDLLQSFYPVWKHYTIDLSKKKHLLGDRYFFCEQAALSLAFASHPVPFKKLPSILNWHLPANARVPRSVSDPVIIHYHSWGVNQAEYIKSTPNPSANRRINEFNYRYKIYRQTGEWSL</sequence>
<dbReference type="Pfam" id="PF13649">
    <property type="entry name" value="Methyltransf_25"/>
    <property type="match status" value="1"/>
</dbReference>
<dbReference type="Proteomes" id="UP000247150">
    <property type="component" value="Unassembled WGS sequence"/>
</dbReference>
<dbReference type="CDD" id="cd02440">
    <property type="entry name" value="AdoMet_MTases"/>
    <property type="match status" value="1"/>
</dbReference>
<evidence type="ECO:0000313" key="2">
    <source>
        <dbReference type="EMBL" id="PWW31905.1"/>
    </source>
</evidence>
<gene>
    <name evidence="2" type="ORF">DFO73_101163</name>
</gene>
<dbReference type="RefSeq" id="WP_110062888.1">
    <property type="nucleotide sequence ID" value="NZ_QGTW01000001.1"/>
</dbReference>
<accession>A0A2V3ADJ2</accession>
<dbReference type="Gene3D" id="3.90.550.10">
    <property type="entry name" value="Spore Coat Polysaccharide Biosynthesis Protein SpsA, Chain A"/>
    <property type="match status" value="1"/>
</dbReference>
<reference evidence="2 3" key="1">
    <citation type="submission" date="2018-05" db="EMBL/GenBank/DDBJ databases">
        <title>Freshwater and sediment microbial communities from various areas in North America, analyzing microbe dynamics in response to fracking.</title>
        <authorList>
            <person name="Lamendella R."/>
        </authorList>
    </citation>
    <scope>NUCLEOTIDE SEQUENCE [LARGE SCALE GENOMIC DNA]</scope>
    <source>
        <strain evidence="2 3">15_TX</strain>
    </source>
</reference>
<dbReference type="InterPro" id="IPR029063">
    <property type="entry name" value="SAM-dependent_MTases_sf"/>
</dbReference>
<dbReference type="GO" id="GO:0032259">
    <property type="term" value="P:methylation"/>
    <property type="evidence" value="ECO:0007669"/>
    <property type="project" value="UniProtKB-KW"/>
</dbReference>
<dbReference type="SUPFAM" id="SSF53448">
    <property type="entry name" value="Nucleotide-diphospho-sugar transferases"/>
    <property type="match status" value="1"/>
</dbReference>
<dbReference type="SUPFAM" id="SSF53335">
    <property type="entry name" value="S-adenosyl-L-methionine-dependent methyltransferases"/>
    <property type="match status" value="1"/>
</dbReference>
<dbReference type="InterPro" id="IPR041698">
    <property type="entry name" value="Methyltransf_25"/>
</dbReference>
<dbReference type="InterPro" id="IPR029044">
    <property type="entry name" value="Nucleotide-diphossugar_trans"/>
</dbReference>
<feature type="domain" description="Methyltransferase" evidence="1">
    <location>
        <begin position="42"/>
        <end position="134"/>
    </location>
</feature>
<dbReference type="AlphaFoldDB" id="A0A2V3ADJ2"/>
<evidence type="ECO:0000259" key="1">
    <source>
        <dbReference type="Pfam" id="PF13649"/>
    </source>
</evidence>
<dbReference type="EMBL" id="QGTW01000001">
    <property type="protein sequence ID" value="PWW31905.1"/>
    <property type="molecule type" value="Genomic_DNA"/>
</dbReference>
<protein>
    <submittedName>
        <fullName evidence="2">Methyltransferase family protein</fullName>
    </submittedName>
</protein>
<keyword evidence="2" id="KW-0489">Methyltransferase</keyword>
<proteinExistence type="predicted"/>
<name>A0A2V3ADJ2_9BACI</name>
<dbReference type="GO" id="GO:0008168">
    <property type="term" value="F:methyltransferase activity"/>
    <property type="evidence" value="ECO:0007669"/>
    <property type="project" value="UniProtKB-KW"/>
</dbReference>
<evidence type="ECO:0000313" key="3">
    <source>
        <dbReference type="Proteomes" id="UP000247150"/>
    </source>
</evidence>
<comment type="caution">
    <text evidence="2">The sequence shown here is derived from an EMBL/GenBank/DDBJ whole genome shotgun (WGS) entry which is preliminary data.</text>
</comment>
<keyword evidence="2" id="KW-0808">Transferase</keyword>
<organism evidence="2 3">
    <name type="scientific">Cytobacillus oceanisediminis</name>
    <dbReference type="NCBI Taxonomy" id="665099"/>
    <lineage>
        <taxon>Bacteria</taxon>
        <taxon>Bacillati</taxon>
        <taxon>Bacillota</taxon>
        <taxon>Bacilli</taxon>
        <taxon>Bacillales</taxon>
        <taxon>Bacillaceae</taxon>
        <taxon>Cytobacillus</taxon>
    </lineage>
</organism>
<dbReference type="OrthoDB" id="2677418at2"/>